<evidence type="ECO:0000256" key="2">
    <source>
        <dbReference type="ARBA" id="ARBA00022676"/>
    </source>
</evidence>
<keyword evidence="3 6" id="KW-0808">Transferase</keyword>
<sequence length="96" mass="11040">MAPIDILFLFGFLGIWIPQAFWAWLSYQAWKYSKTAEKELQNLPIPERWPILSVLIPAYNEGVVIEDTLHAIAQQDYPAESYEVLLINDGSKDNTL</sequence>
<dbReference type="Gene3D" id="3.90.550.10">
    <property type="entry name" value="Spore Coat Polysaccharide Biosynthesis Protein SpsA, Chain A"/>
    <property type="match status" value="1"/>
</dbReference>
<dbReference type="PANTHER" id="PTHR43630">
    <property type="entry name" value="POLY-BETA-1,6-N-ACETYL-D-GLUCOSAMINE SYNTHASE"/>
    <property type="match status" value="1"/>
</dbReference>
<dbReference type="Pfam" id="PF00535">
    <property type="entry name" value="Glycos_transf_2"/>
    <property type="match status" value="1"/>
</dbReference>
<feature type="non-terminal residue" evidence="6">
    <location>
        <position position="96"/>
    </location>
</feature>
<keyword evidence="2" id="KW-0328">Glycosyltransferase</keyword>
<dbReference type="RefSeq" id="WP_188147902.1">
    <property type="nucleotide sequence ID" value="NZ_JACSVK010000859.1"/>
</dbReference>
<evidence type="ECO:0000259" key="5">
    <source>
        <dbReference type="Pfam" id="PF00535"/>
    </source>
</evidence>
<dbReference type="InterPro" id="IPR001173">
    <property type="entry name" value="Glyco_trans_2-like"/>
</dbReference>
<dbReference type="EMBL" id="JACSVK010000859">
    <property type="protein sequence ID" value="MBD0222885.1"/>
    <property type="molecule type" value="Genomic_DNA"/>
</dbReference>
<evidence type="ECO:0000313" key="6">
    <source>
        <dbReference type="EMBL" id="MBD0222885.1"/>
    </source>
</evidence>
<gene>
    <name evidence="6" type="ORF">IAG11_23995</name>
</gene>
<name>A0A8I0FES8_ACIBA</name>
<dbReference type="InterPro" id="IPR029044">
    <property type="entry name" value="Nucleotide-diphossugar_trans"/>
</dbReference>
<keyword evidence="4" id="KW-0472">Membrane</keyword>
<reference evidence="6" key="1">
    <citation type="submission" date="2020-08" db="EMBL/GenBank/DDBJ databases">
        <title>Diversity of carbapenem-resistant Acinetobacter baumannii and bacteriophage-mediated spread of the Oxa23 carbapenemase.</title>
        <authorList>
            <person name="Abouelfetouh A."/>
            <person name="Mattock J."/>
            <person name="Turner D."/>
            <person name="Li E."/>
            <person name="Evans B.A."/>
        </authorList>
    </citation>
    <scope>NUCLEOTIDE SEQUENCE</scope>
    <source>
        <strain evidence="6">A86</strain>
    </source>
</reference>
<keyword evidence="4" id="KW-0812">Transmembrane</keyword>
<comment type="caution">
    <text evidence="6">The sequence shown here is derived from an EMBL/GenBank/DDBJ whole genome shotgun (WGS) entry which is preliminary data.</text>
</comment>
<comment type="similarity">
    <text evidence="1">Belongs to the glycosyltransferase 2 family.</text>
</comment>
<dbReference type="SUPFAM" id="SSF53448">
    <property type="entry name" value="Nucleotide-diphospho-sugar transferases"/>
    <property type="match status" value="1"/>
</dbReference>
<proteinExistence type="inferred from homology"/>
<evidence type="ECO:0000313" key="7">
    <source>
        <dbReference type="Proteomes" id="UP000634608"/>
    </source>
</evidence>
<dbReference type="GO" id="GO:0016757">
    <property type="term" value="F:glycosyltransferase activity"/>
    <property type="evidence" value="ECO:0007669"/>
    <property type="project" value="UniProtKB-KW"/>
</dbReference>
<organism evidence="6 7">
    <name type="scientific">Acinetobacter baumannii</name>
    <dbReference type="NCBI Taxonomy" id="470"/>
    <lineage>
        <taxon>Bacteria</taxon>
        <taxon>Pseudomonadati</taxon>
        <taxon>Pseudomonadota</taxon>
        <taxon>Gammaproteobacteria</taxon>
        <taxon>Moraxellales</taxon>
        <taxon>Moraxellaceae</taxon>
        <taxon>Acinetobacter</taxon>
        <taxon>Acinetobacter calcoaceticus/baumannii complex</taxon>
    </lineage>
</organism>
<protein>
    <submittedName>
        <fullName evidence="6">Glycosyltransferase</fullName>
    </submittedName>
</protein>
<feature type="domain" description="Glycosyltransferase 2-like" evidence="5">
    <location>
        <begin position="53"/>
        <end position="95"/>
    </location>
</feature>
<keyword evidence="4" id="KW-1133">Transmembrane helix</keyword>
<accession>A0A8I0FES8</accession>
<feature type="transmembrane region" description="Helical" evidence="4">
    <location>
        <begin position="6"/>
        <end position="25"/>
    </location>
</feature>
<dbReference type="AlphaFoldDB" id="A0A8I0FES8"/>
<evidence type="ECO:0000256" key="1">
    <source>
        <dbReference type="ARBA" id="ARBA00006739"/>
    </source>
</evidence>
<evidence type="ECO:0000256" key="4">
    <source>
        <dbReference type="SAM" id="Phobius"/>
    </source>
</evidence>
<dbReference type="PANTHER" id="PTHR43630:SF1">
    <property type="entry name" value="POLY-BETA-1,6-N-ACETYL-D-GLUCOSAMINE SYNTHASE"/>
    <property type="match status" value="1"/>
</dbReference>
<dbReference type="Proteomes" id="UP000634608">
    <property type="component" value="Unassembled WGS sequence"/>
</dbReference>
<evidence type="ECO:0000256" key="3">
    <source>
        <dbReference type="ARBA" id="ARBA00022679"/>
    </source>
</evidence>